<accession>A0A1G6YGW5</accession>
<dbReference type="AlphaFoldDB" id="A0A1G6YGW5"/>
<dbReference type="STRING" id="1045774.SAMN05421872_11244"/>
<reference evidence="1 2" key="1">
    <citation type="submission" date="2016-10" db="EMBL/GenBank/DDBJ databases">
        <authorList>
            <person name="de Groot N.N."/>
        </authorList>
    </citation>
    <scope>NUCLEOTIDE SEQUENCE [LARGE SCALE GENOMIC DNA]</scope>
    <source>
        <strain evidence="1 2">CGMCC 4.6858</strain>
    </source>
</reference>
<dbReference type="RefSeq" id="WP_090860067.1">
    <property type="nucleotide sequence ID" value="NZ_FMZM01000012.1"/>
</dbReference>
<gene>
    <name evidence="1" type="ORF">SAMN05421872_11244</name>
</gene>
<sequence>MRRFLGSVLALLTALGLVLAVAPPGRAADPLTGRLVSTDGGGGVAGMTVRLRRVVAGEPGAVVDTGTTSADGSFSLDAGAAPQDEYYVQVAAGSHQGGYVGGSPRYVQPTSELAQTWGPSTKLGKVRANPAYLRGVLVDARTKRPVRGVRVAGGTQGLSPADIDVTDKQGRFVIRGITCEDDCYLRFRGRPRGYENGYRACSGGVVATWEDACASPLGRVGRVRIQRL</sequence>
<evidence type="ECO:0000313" key="2">
    <source>
        <dbReference type="Proteomes" id="UP000199034"/>
    </source>
</evidence>
<keyword evidence="2" id="KW-1185">Reference proteome</keyword>
<dbReference type="Proteomes" id="UP000199034">
    <property type="component" value="Unassembled WGS sequence"/>
</dbReference>
<proteinExistence type="predicted"/>
<dbReference type="EMBL" id="FMZM01000012">
    <property type="protein sequence ID" value="SDD89618.1"/>
    <property type="molecule type" value="Genomic_DNA"/>
</dbReference>
<evidence type="ECO:0000313" key="1">
    <source>
        <dbReference type="EMBL" id="SDD89618.1"/>
    </source>
</evidence>
<evidence type="ECO:0008006" key="3">
    <source>
        <dbReference type="Google" id="ProtNLM"/>
    </source>
</evidence>
<name>A0A1G6YGW5_9ACTN</name>
<protein>
    <recommendedName>
        <fullName evidence="3">Carboxypeptidase regulatory-like domain-containing protein</fullName>
    </recommendedName>
</protein>
<organism evidence="1 2">
    <name type="scientific">Nocardioides lianchengensis</name>
    <dbReference type="NCBI Taxonomy" id="1045774"/>
    <lineage>
        <taxon>Bacteria</taxon>
        <taxon>Bacillati</taxon>
        <taxon>Actinomycetota</taxon>
        <taxon>Actinomycetes</taxon>
        <taxon>Propionibacteriales</taxon>
        <taxon>Nocardioidaceae</taxon>
        <taxon>Nocardioides</taxon>
    </lineage>
</organism>
<dbReference type="OrthoDB" id="3781566at2"/>